<dbReference type="InterPro" id="IPR017972">
    <property type="entry name" value="Cyt_P450_CS"/>
</dbReference>
<keyword evidence="6" id="KW-0843">Virulence</keyword>
<evidence type="ECO:0000256" key="10">
    <source>
        <dbReference type="SAM" id="Phobius"/>
    </source>
</evidence>
<gene>
    <name evidence="11" type="ORF">SBOR_4668</name>
</gene>
<reference evidence="11 12" key="1">
    <citation type="journal article" date="2014" name="Genome Announc.">
        <title>Draft genome sequence of Sclerotinia borealis, a psychrophilic plant pathogenic fungus.</title>
        <authorList>
            <person name="Mardanov A.V."/>
            <person name="Beletsky A.V."/>
            <person name="Kadnikov V.V."/>
            <person name="Ignatov A.N."/>
            <person name="Ravin N.V."/>
        </authorList>
    </citation>
    <scope>NUCLEOTIDE SEQUENCE [LARGE SCALE GENOMIC DNA]</scope>
    <source>
        <strain evidence="12">F-4157</strain>
    </source>
</reference>
<evidence type="ECO:0000256" key="6">
    <source>
        <dbReference type="ARBA" id="ARBA00023026"/>
    </source>
</evidence>
<keyword evidence="3 8" id="KW-0479">Metal-binding</keyword>
<evidence type="ECO:0000313" key="12">
    <source>
        <dbReference type="Proteomes" id="UP000019487"/>
    </source>
</evidence>
<comment type="similarity">
    <text evidence="2 9">Belongs to the cytochrome P450 family.</text>
</comment>
<dbReference type="InterPro" id="IPR001128">
    <property type="entry name" value="Cyt_P450"/>
</dbReference>
<keyword evidence="8 9" id="KW-0349">Heme</keyword>
<keyword evidence="10" id="KW-0812">Transmembrane</keyword>
<name>W9CJV9_SCLBF</name>
<dbReference type="GO" id="GO:0020037">
    <property type="term" value="F:heme binding"/>
    <property type="evidence" value="ECO:0007669"/>
    <property type="project" value="InterPro"/>
</dbReference>
<dbReference type="GO" id="GO:0004497">
    <property type="term" value="F:monooxygenase activity"/>
    <property type="evidence" value="ECO:0007669"/>
    <property type="project" value="UniProtKB-KW"/>
</dbReference>
<feature type="binding site" description="axial binding residue" evidence="8">
    <location>
        <position position="450"/>
    </location>
    <ligand>
        <name>heme</name>
        <dbReference type="ChEBI" id="CHEBI:30413"/>
    </ligand>
    <ligandPart>
        <name>Fe</name>
        <dbReference type="ChEBI" id="CHEBI:18248"/>
    </ligandPart>
</feature>
<organism evidence="11 12">
    <name type="scientific">Sclerotinia borealis (strain F-4128)</name>
    <dbReference type="NCBI Taxonomy" id="1432307"/>
    <lineage>
        <taxon>Eukaryota</taxon>
        <taxon>Fungi</taxon>
        <taxon>Dikarya</taxon>
        <taxon>Ascomycota</taxon>
        <taxon>Pezizomycotina</taxon>
        <taxon>Leotiomycetes</taxon>
        <taxon>Helotiales</taxon>
        <taxon>Sclerotiniaceae</taxon>
        <taxon>Sclerotinia</taxon>
    </lineage>
</organism>
<keyword evidence="7 9" id="KW-0503">Monooxygenase</keyword>
<dbReference type="InterPro" id="IPR036396">
    <property type="entry name" value="Cyt_P450_sf"/>
</dbReference>
<dbReference type="Gene3D" id="1.10.630.10">
    <property type="entry name" value="Cytochrome P450"/>
    <property type="match status" value="1"/>
</dbReference>
<dbReference type="PRINTS" id="PR00385">
    <property type="entry name" value="P450"/>
</dbReference>
<evidence type="ECO:0000313" key="11">
    <source>
        <dbReference type="EMBL" id="ESZ94944.1"/>
    </source>
</evidence>
<dbReference type="OrthoDB" id="1470350at2759"/>
<keyword evidence="12" id="KW-1185">Reference proteome</keyword>
<evidence type="ECO:0000256" key="2">
    <source>
        <dbReference type="ARBA" id="ARBA00010617"/>
    </source>
</evidence>
<comment type="caution">
    <text evidence="11">The sequence shown here is derived from an EMBL/GenBank/DDBJ whole genome shotgun (WGS) entry which is preliminary data.</text>
</comment>
<keyword evidence="10" id="KW-0472">Membrane</keyword>
<dbReference type="STRING" id="1432307.W9CJV9"/>
<evidence type="ECO:0000256" key="9">
    <source>
        <dbReference type="RuleBase" id="RU000461"/>
    </source>
</evidence>
<evidence type="ECO:0000256" key="5">
    <source>
        <dbReference type="ARBA" id="ARBA00023004"/>
    </source>
</evidence>
<dbReference type="AlphaFoldDB" id="W9CJV9"/>
<dbReference type="GO" id="GO:0016705">
    <property type="term" value="F:oxidoreductase activity, acting on paired donors, with incorporation or reduction of molecular oxygen"/>
    <property type="evidence" value="ECO:0007669"/>
    <property type="project" value="InterPro"/>
</dbReference>
<feature type="transmembrane region" description="Helical" evidence="10">
    <location>
        <begin position="529"/>
        <end position="547"/>
    </location>
</feature>
<dbReference type="PROSITE" id="PS00086">
    <property type="entry name" value="CYTOCHROME_P450"/>
    <property type="match status" value="1"/>
</dbReference>
<dbReference type="HOGENOM" id="CLU_001570_27_0_1"/>
<comment type="cofactor">
    <cofactor evidence="1 8">
        <name>heme</name>
        <dbReference type="ChEBI" id="CHEBI:30413"/>
    </cofactor>
</comment>
<dbReference type="PANTHER" id="PTHR24287:SF17">
    <property type="entry name" value="P450, PUTATIVE (EUROFUNG)-RELATED"/>
    <property type="match status" value="1"/>
</dbReference>
<evidence type="ECO:0000256" key="1">
    <source>
        <dbReference type="ARBA" id="ARBA00001971"/>
    </source>
</evidence>
<dbReference type="PRINTS" id="PR00463">
    <property type="entry name" value="EP450I"/>
</dbReference>
<dbReference type="Pfam" id="PF00067">
    <property type="entry name" value="p450"/>
    <property type="match status" value="1"/>
</dbReference>
<proteinExistence type="inferred from homology"/>
<accession>W9CJV9</accession>
<dbReference type="SUPFAM" id="SSF48264">
    <property type="entry name" value="Cytochrome P450"/>
    <property type="match status" value="1"/>
</dbReference>
<evidence type="ECO:0000256" key="8">
    <source>
        <dbReference type="PIRSR" id="PIRSR602401-1"/>
    </source>
</evidence>
<dbReference type="PANTHER" id="PTHR24287">
    <property type="entry name" value="P450, PUTATIVE (EUROFUNG)-RELATED"/>
    <property type="match status" value="1"/>
</dbReference>
<evidence type="ECO:0000256" key="4">
    <source>
        <dbReference type="ARBA" id="ARBA00023002"/>
    </source>
</evidence>
<keyword evidence="4 9" id="KW-0560">Oxidoreductase</keyword>
<dbReference type="InterPro" id="IPR002401">
    <property type="entry name" value="Cyt_P450_E_grp-I"/>
</dbReference>
<dbReference type="InterPro" id="IPR047146">
    <property type="entry name" value="Cyt_P450_E_CYP52_fungi"/>
</dbReference>
<keyword evidence="10" id="KW-1133">Transmembrane helix</keyword>
<dbReference type="CDD" id="cd11063">
    <property type="entry name" value="CYP52"/>
    <property type="match status" value="1"/>
</dbReference>
<dbReference type="Proteomes" id="UP000019487">
    <property type="component" value="Unassembled WGS sequence"/>
</dbReference>
<evidence type="ECO:0008006" key="13">
    <source>
        <dbReference type="Google" id="ProtNLM"/>
    </source>
</evidence>
<evidence type="ECO:0000256" key="3">
    <source>
        <dbReference type="ARBA" id="ARBA00022723"/>
    </source>
</evidence>
<dbReference type="GO" id="GO:0005506">
    <property type="term" value="F:iron ion binding"/>
    <property type="evidence" value="ECO:0007669"/>
    <property type="project" value="InterPro"/>
</dbReference>
<keyword evidence="5 8" id="KW-0408">Iron</keyword>
<protein>
    <recommendedName>
        <fullName evidence="13">Cytochrome P450 alkane hydroxylase</fullName>
    </recommendedName>
</protein>
<dbReference type="EMBL" id="AYSA01000216">
    <property type="protein sequence ID" value="ESZ94944.1"/>
    <property type="molecule type" value="Genomic_DNA"/>
</dbReference>
<sequence length="643" mass="72130">MFDISLIILTGALSVLLYVVVKSRANKAKSSNHRHGYKHPATYPHLDPFFGLDLKLQEIRQSLRNQGIPFMSNLHKKYGKTIEVNNLGALDLRTVDSENLQTAWSINNSDWGYQPYRLPVMGPFCGRGFITTDNESWQKARVLLRPTFSKANISDLKPFITSAEEFFKGIPEDGHTTVDLQPALASLFVGTSMKFILGIAPRSGTDGRPSEVTAFLKAFQKSFLGMGLSFMLGPIQFLIPKSMKSEAYKQVQEYLDSLIETEINNAQNASKIQSNELNQKSLLQGLVKETDDRIKIRDNALQGMMAVQDTTPVLLSNTLFLLSRNPKIYDRLRDEVQSLDLESSLHLYDKLRDLSFLHNIIHESLRLYPIFPTLARISLTDTTLPRGGGKDGESPIYVPKDTKLYANFYGLHRVESVFGHDIESFNPDRWYSIKPSPWEYMPFGGGPRACVGQHKALAEASYTLAKFAQQYKKIESRDARDWAGQRKLSYPTVEEQHSLAPYQTKNIQTKPHNTKQTSPPTMPRTSQPVFFFFLATITILLILSIQVQAQTTTGRPFPSMHANGTFNNTSTRHNPSKTSVGTTSFTITDSGGFATGTSFNRAGESKMTPRLAVGGGGKRQRNVEDRRVVGMELKLGLELEDQE</sequence>
<evidence type="ECO:0000256" key="7">
    <source>
        <dbReference type="ARBA" id="ARBA00023033"/>
    </source>
</evidence>